<evidence type="ECO:0000313" key="3">
    <source>
        <dbReference type="Proteomes" id="UP000199202"/>
    </source>
</evidence>
<dbReference type="Pfam" id="PF17765">
    <property type="entry name" value="MLTR_LBD"/>
    <property type="match status" value="1"/>
</dbReference>
<protein>
    <recommendedName>
        <fullName evidence="1">MmyB-like transcription regulator ligand binding domain-containing protein</fullName>
    </recommendedName>
</protein>
<reference evidence="2 3" key="1">
    <citation type="submission" date="2016-10" db="EMBL/GenBank/DDBJ databases">
        <authorList>
            <person name="de Groot N.N."/>
        </authorList>
    </citation>
    <scope>NUCLEOTIDE SEQUENCE [LARGE SCALE GENOMIC DNA]</scope>
    <source>
        <strain evidence="2 3">CGMCC 4.6533</strain>
    </source>
</reference>
<proteinExistence type="predicted"/>
<dbReference type="OrthoDB" id="3608749at2"/>
<dbReference type="InterPro" id="IPR041413">
    <property type="entry name" value="MLTR_LBD"/>
</dbReference>
<dbReference type="AlphaFoldDB" id="A0A1G8M6K4"/>
<evidence type="ECO:0000313" key="2">
    <source>
        <dbReference type="EMBL" id="SDI63457.1"/>
    </source>
</evidence>
<evidence type="ECO:0000259" key="1">
    <source>
        <dbReference type="Pfam" id="PF17765"/>
    </source>
</evidence>
<name>A0A1G8M6K4_9ACTN</name>
<sequence length="66" mass="6890">MHATGDTKVVNHPDLGAVTVDCDVLTVPGADLRIVVYSAPPDTATAEQFELLNVVGTQPMASQNPT</sequence>
<dbReference type="Proteomes" id="UP000199202">
    <property type="component" value="Unassembled WGS sequence"/>
</dbReference>
<accession>A0A1G8M6K4</accession>
<dbReference type="EMBL" id="FNDJ01000006">
    <property type="protein sequence ID" value="SDI63457.1"/>
    <property type="molecule type" value="Genomic_DNA"/>
</dbReference>
<dbReference type="STRING" id="633440.SAMN05421869_106317"/>
<feature type="domain" description="MmyB-like transcription regulator ligand binding" evidence="1">
    <location>
        <begin position="3"/>
        <end position="52"/>
    </location>
</feature>
<keyword evidence="3" id="KW-1185">Reference proteome</keyword>
<organism evidence="2 3">
    <name type="scientific">Nonomuraea jiangxiensis</name>
    <dbReference type="NCBI Taxonomy" id="633440"/>
    <lineage>
        <taxon>Bacteria</taxon>
        <taxon>Bacillati</taxon>
        <taxon>Actinomycetota</taxon>
        <taxon>Actinomycetes</taxon>
        <taxon>Streptosporangiales</taxon>
        <taxon>Streptosporangiaceae</taxon>
        <taxon>Nonomuraea</taxon>
    </lineage>
</organism>
<gene>
    <name evidence="2" type="ORF">SAMN05421869_106317</name>
</gene>
<dbReference type="Gene3D" id="3.30.450.180">
    <property type="match status" value="1"/>
</dbReference>